<comment type="caution">
    <text evidence="2">The sequence shown here is derived from an EMBL/GenBank/DDBJ whole genome shotgun (WGS) entry which is preliminary data.</text>
</comment>
<evidence type="ECO:0000313" key="3">
    <source>
        <dbReference type="Proteomes" id="UP000277671"/>
    </source>
</evidence>
<sequence length="265" mass="27909">MGDVRLIQDGVDADGGAPTLLLVHGLGATGAVWDRWRPYLDEHWAGRWLAPDLPGHGAAKPLPRYTFGAMAASLADLVDRDRPVVVLGHSLGGVLGLVLASGWFGVRVRTAIGFGIKVHWTADELAKAGALARRPVTWFDSREASAERYLRVSGLAGLLPPDDPAVSTGIVAQDGRWRLAMEPATFGVGEPDLPGLLAAARGRVLLARGEHDPMVTTDQLTHLSPSAVTLPGLGHNAHVENPSVVSELLTRALPLARATGPAGRS</sequence>
<dbReference type="GO" id="GO:0003824">
    <property type="term" value="F:catalytic activity"/>
    <property type="evidence" value="ECO:0007669"/>
    <property type="project" value="UniProtKB-ARBA"/>
</dbReference>
<dbReference type="OrthoDB" id="27092at2"/>
<dbReference type="PRINTS" id="PR00111">
    <property type="entry name" value="ABHYDROLASE"/>
</dbReference>
<reference evidence="2 3" key="1">
    <citation type="submission" date="2018-10" db="EMBL/GenBank/DDBJ databases">
        <title>Sequencing the genomes of 1000 actinobacteria strains.</title>
        <authorList>
            <person name="Klenk H.-P."/>
        </authorList>
    </citation>
    <scope>NUCLEOTIDE SEQUENCE [LARGE SCALE GENOMIC DNA]</scope>
    <source>
        <strain evidence="2 3">DSM 45175</strain>
    </source>
</reference>
<dbReference type="AlphaFoldDB" id="A0A495JVH6"/>
<gene>
    <name evidence="2" type="ORF">BDK92_6750</name>
</gene>
<organism evidence="2 3">
    <name type="scientific">Micromonospora pisi</name>
    <dbReference type="NCBI Taxonomy" id="589240"/>
    <lineage>
        <taxon>Bacteria</taxon>
        <taxon>Bacillati</taxon>
        <taxon>Actinomycetota</taxon>
        <taxon>Actinomycetes</taxon>
        <taxon>Micromonosporales</taxon>
        <taxon>Micromonosporaceae</taxon>
        <taxon>Micromonospora</taxon>
    </lineage>
</organism>
<accession>A0A495JVH6</accession>
<dbReference type="InterPro" id="IPR000073">
    <property type="entry name" value="AB_hydrolase_1"/>
</dbReference>
<dbReference type="InterPro" id="IPR029058">
    <property type="entry name" value="AB_hydrolase_fold"/>
</dbReference>
<name>A0A495JVH6_9ACTN</name>
<dbReference type="RefSeq" id="WP_121160327.1">
    <property type="nucleotide sequence ID" value="NZ_RBKT01000001.1"/>
</dbReference>
<dbReference type="InterPro" id="IPR050228">
    <property type="entry name" value="Carboxylesterase_BioH"/>
</dbReference>
<dbReference type="Gene3D" id="3.40.50.1820">
    <property type="entry name" value="alpha/beta hydrolase"/>
    <property type="match status" value="1"/>
</dbReference>
<feature type="domain" description="AB hydrolase-1" evidence="1">
    <location>
        <begin position="20"/>
        <end position="246"/>
    </location>
</feature>
<dbReference type="EMBL" id="RBKT01000001">
    <property type="protein sequence ID" value="RKR92312.1"/>
    <property type="molecule type" value="Genomic_DNA"/>
</dbReference>
<dbReference type="Pfam" id="PF12697">
    <property type="entry name" value="Abhydrolase_6"/>
    <property type="match status" value="1"/>
</dbReference>
<dbReference type="PANTHER" id="PTHR43194:SF5">
    <property type="entry name" value="PIMELOYL-[ACYL-CARRIER PROTEIN] METHYL ESTER ESTERASE"/>
    <property type="match status" value="1"/>
</dbReference>
<proteinExistence type="predicted"/>
<evidence type="ECO:0000313" key="2">
    <source>
        <dbReference type="EMBL" id="RKR92312.1"/>
    </source>
</evidence>
<dbReference type="PANTHER" id="PTHR43194">
    <property type="entry name" value="HYDROLASE ALPHA/BETA FOLD FAMILY"/>
    <property type="match status" value="1"/>
</dbReference>
<keyword evidence="3" id="KW-1185">Reference proteome</keyword>
<protein>
    <submittedName>
        <fullName evidence="2">Pimeloyl-ACP methyl ester carboxylesterase</fullName>
    </submittedName>
</protein>
<dbReference type="Proteomes" id="UP000277671">
    <property type="component" value="Unassembled WGS sequence"/>
</dbReference>
<evidence type="ECO:0000259" key="1">
    <source>
        <dbReference type="Pfam" id="PF12697"/>
    </source>
</evidence>
<dbReference type="SUPFAM" id="SSF53474">
    <property type="entry name" value="alpha/beta-Hydrolases"/>
    <property type="match status" value="1"/>
</dbReference>